<dbReference type="Proteomes" id="UP000221080">
    <property type="component" value="Chromosome 21"/>
</dbReference>
<evidence type="ECO:0000256" key="2">
    <source>
        <dbReference type="ARBA" id="ARBA00016532"/>
    </source>
</evidence>
<feature type="compositionally biased region" description="Basic residues" evidence="7">
    <location>
        <begin position="25"/>
        <end position="46"/>
    </location>
</feature>
<keyword evidence="9" id="KW-1185">Reference proteome</keyword>
<dbReference type="FunFam" id="1.10.1580.10:FF:000002">
    <property type="entry name" value="Guanine nucleotide-binding protein-like 3 (nucleolar)-like"/>
    <property type="match status" value="1"/>
</dbReference>
<keyword evidence="6" id="KW-0539">Nucleus</keyword>
<dbReference type="OrthoDB" id="444945at2759"/>
<dbReference type="SUPFAM" id="SSF52540">
    <property type="entry name" value="P-loop containing nucleoside triphosphate hydrolases"/>
    <property type="match status" value="1"/>
</dbReference>
<evidence type="ECO:0000313" key="10">
    <source>
        <dbReference type="RefSeq" id="XP_017306306.1"/>
    </source>
</evidence>
<evidence type="ECO:0000256" key="7">
    <source>
        <dbReference type="SAM" id="MobiDB-lite"/>
    </source>
</evidence>
<dbReference type="Pfam" id="PF01926">
    <property type="entry name" value="MMR_HSR1"/>
    <property type="match status" value="1"/>
</dbReference>
<feature type="compositionally biased region" description="Polar residues" evidence="7">
    <location>
        <begin position="535"/>
        <end position="548"/>
    </location>
</feature>
<dbReference type="PANTHER" id="PTHR11089">
    <property type="entry name" value="GTP-BINDING PROTEIN-RELATED"/>
    <property type="match status" value="1"/>
</dbReference>
<dbReference type="GeneID" id="108255124"/>
<dbReference type="PRINTS" id="PR00326">
    <property type="entry name" value="GTP1OBG"/>
</dbReference>
<dbReference type="GO" id="GO:0005730">
    <property type="term" value="C:nucleolus"/>
    <property type="evidence" value="ECO:0007669"/>
    <property type="project" value="UniProtKB-SubCell"/>
</dbReference>
<feature type="domain" description="CP-type G" evidence="8">
    <location>
        <begin position="136"/>
        <end position="321"/>
    </location>
</feature>
<organism evidence="9 10">
    <name type="scientific">Ictalurus punctatus</name>
    <name type="common">Channel catfish</name>
    <name type="synonym">Silurus punctatus</name>
    <dbReference type="NCBI Taxonomy" id="7998"/>
    <lineage>
        <taxon>Eukaryota</taxon>
        <taxon>Metazoa</taxon>
        <taxon>Chordata</taxon>
        <taxon>Craniata</taxon>
        <taxon>Vertebrata</taxon>
        <taxon>Euteleostomi</taxon>
        <taxon>Actinopterygii</taxon>
        <taxon>Neopterygii</taxon>
        <taxon>Teleostei</taxon>
        <taxon>Ostariophysi</taxon>
        <taxon>Siluriformes</taxon>
        <taxon>Ictaluridae</taxon>
        <taxon>Ictalurus</taxon>
    </lineage>
</organism>
<dbReference type="KEGG" id="ipu:108255124"/>
<dbReference type="AlphaFoldDB" id="A0A2D0PLL1"/>
<comment type="subcellular location">
    <subcellularLocation>
        <location evidence="1">Nucleus</location>
        <location evidence="1">Nucleolus</location>
    </subcellularLocation>
</comment>
<feature type="region of interest" description="Disordered" evidence="7">
    <location>
        <begin position="478"/>
        <end position="548"/>
    </location>
</feature>
<dbReference type="CTD" id="26354"/>
<dbReference type="InterPro" id="IPR014813">
    <property type="entry name" value="Gnl3_N_dom"/>
</dbReference>
<dbReference type="GO" id="GO:0005525">
    <property type="term" value="F:GTP binding"/>
    <property type="evidence" value="ECO:0007669"/>
    <property type="project" value="UniProtKB-KW"/>
</dbReference>
<feature type="compositionally biased region" description="Basic and acidic residues" evidence="7">
    <location>
        <begin position="72"/>
        <end position="103"/>
    </location>
</feature>
<dbReference type="InterPro" id="IPR023179">
    <property type="entry name" value="GTP-bd_ortho_bundle_sf"/>
</dbReference>
<dbReference type="PROSITE" id="PS51721">
    <property type="entry name" value="G_CP"/>
    <property type="match status" value="1"/>
</dbReference>
<dbReference type="InterPro" id="IPR030378">
    <property type="entry name" value="G_CP_dom"/>
</dbReference>
<dbReference type="RefSeq" id="XP_017306306.1">
    <property type="nucleotide sequence ID" value="XM_017450817.3"/>
</dbReference>
<evidence type="ECO:0000259" key="8">
    <source>
        <dbReference type="PROSITE" id="PS51721"/>
    </source>
</evidence>
<sequence>MKRPKLKKASKRMSCAKRFKIQKKIREHHRKVRKEAKKSGIRRKIKKDIGVPNSAPFKEEVLREAEQRKQELEELKEKNRLTKQKERAEKRKKGKEESGEDTRAKKKKVKKEEKVKAQREARAAVAKSKSSKKFRCSELNKVIEASDVILEVLDSRDPMGCRCPQLEEAVLKHEGKKRLLFVLNKIDLVPKDNLQNWVQFLQTQCPTFAFKSSAHLQDRTVLEKKQRAANCIIEQTRAGASFGCDSLMQTLNHLADNQSSETMLKVGVVGFPNVGKSSIINTLKGIRACNAGVQPGLTKCMQEVHISKNVKMIDCPAIVAAPSNSGEKLVLRSLQLDSKEQSPLDGVKTVLKQCNQQQIMLHYNVPDYRNSLEFLTFFAQKRGLLQKGALPNTEQAATVFLNDWTGAKLSFYSKVPEREGLPPHLTEAMVTEMQTGVELDRLKMANEQIIKRVRNPKLSATIVFNSKGMTAGILNVGEIPEEKHTLGEEEEEIEGDEDGEEDDDDDDDDDDMLEETEEVEDIEEIETPDPKETQTQKTCNQKKGNTNRASFNIDLLAAQKNDDDAYDFSTDFV</sequence>
<feature type="region of interest" description="Disordered" evidence="7">
    <location>
        <begin position="25"/>
        <end position="56"/>
    </location>
</feature>
<proteinExistence type="predicted"/>
<evidence type="ECO:0000256" key="4">
    <source>
        <dbReference type="ARBA" id="ARBA00023054"/>
    </source>
</evidence>
<dbReference type="PANTHER" id="PTHR11089:SF11">
    <property type="entry name" value="GUANINE NUCLEOTIDE-BINDING PROTEIN-LIKE 3"/>
    <property type="match status" value="1"/>
</dbReference>
<keyword evidence="3" id="KW-0547">Nucleotide-binding</keyword>
<dbReference type="Gene3D" id="1.10.1580.10">
    <property type="match status" value="1"/>
</dbReference>
<keyword evidence="4" id="KW-0175">Coiled coil</keyword>
<dbReference type="Pfam" id="PF08701">
    <property type="entry name" value="GN3L_Grn1"/>
    <property type="match status" value="1"/>
</dbReference>
<evidence type="ECO:0000256" key="6">
    <source>
        <dbReference type="ARBA" id="ARBA00023242"/>
    </source>
</evidence>
<dbReference type="STRING" id="7998.ENSIPUP00000035320"/>
<accession>A0A2D0PLL1</accession>
<reference evidence="9" key="1">
    <citation type="journal article" date="2016" name="Nat. Commun.">
        <title>The channel catfish genome sequence provides insights into the evolution of scale formation in teleosts.</title>
        <authorList>
            <person name="Liu Z."/>
            <person name="Liu S."/>
            <person name="Yao J."/>
            <person name="Bao L."/>
            <person name="Zhang J."/>
            <person name="Li Y."/>
            <person name="Jiang C."/>
            <person name="Sun L."/>
            <person name="Wang R."/>
            <person name="Zhang Y."/>
            <person name="Zhou T."/>
            <person name="Zeng Q."/>
            <person name="Fu Q."/>
            <person name="Gao S."/>
            <person name="Li N."/>
            <person name="Koren S."/>
            <person name="Jiang Y."/>
            <person name="Zimin A."/>
            <person name="Xu P."/>
            <person name="Phillippy A.M."/>
            <person name="Geng X."/>
            <person name="Song L."/>
            <person name="Sun F."/>
            <person name="Li C."/>
            <person name="Wang X."/>
            <person name="Chen A."/>
            <person name="Jin Y."/>
            <person name="Yuan Z."/>
            <person name="Yang Y."/>
            <person name="Tan S."/>
            <person name="Peatman E."/>
            <person name="Lu J."/>
            <person name="Qin Z."/>
            <person name="Dunham R."/>
            <person name="Li Z."/>
            <person name="Sonstegard T."/>
            <person name="Feng J."/>
            <person name="Danzmann R.G."/>
            <person name="Schroeder S."/>
            <person name="Scheffler B."/>
            <person name="Duke M.V."/>
            <person name="Ballard L."/>
            <person name="Kucuktas H."/>
            <person name="Kaltenboeck L."/>
            <person name="Liu H."/>
            <person name="Armbruster J."/>
            <person name="Xie Y."/>
            <person name="Kirby M.L."/>
            <person name="Tian Y."/>
            <person name="Flanagan M.E."/>
            <person name="Mu W."/>
            <person name="Waldbieser G.C."/>
        </authorList>
    </citation>
    <scope>NUCLEOTIDE SEQUENCE [LARGE SCALE GENOMIC DNA]</scope>
    <source>
        <strain evidence="9">SDA103</strain>
    </source>
</reference>
<evidence type="ECO:0000313" key="9">
    <source>
        <dbReference type="Proteomes" id="UP000221080"/>
    </source>
</evidence>
<gene>
    <name evidence="10" type="primary">gnl3</name>
</gene>
<keyword evidence="5" id="KW-0342">GTP-binding</keyword>
<evidence type="ECO:0000256" key="3">
    <source>
        <dbReference type="ARBA" id="ARBA00022741"/>
    </source>
</evidence>
<evidence type="ECO:0000256" key="1">
    <source>
        <dbReference type="ARBA" id="ARBA00004604"/>
    </source>
</evidence>
<dbReference type="InterPro" id="IPR027417">
    <property type="entry name" value="P-loop_NTPase"/>
</dbReference>
<protein>
    <recommendedName>
        <fullName evidence="2">Guanine nucleotide-binding protein-like 3</fullName>
    </recommendedName>
</protein>
<dbReference type="CDD" id="cd04178">
    <property type="entry name" value="Nucleostemin_like"/>
    <property type="match status" value="1"/>
</dbReference>
<feature type="region of interest" description="Disordered" evidence="7">
    <location>
        <begin position="72"/>
        <end position="116"/>
    </location>
</feature>
<dbReference type="InterPro" id="IPR050755">
    <property type="entry name" value="TRAFAC_YlqF/YawG_RiboMat"/>
</dbReference>
<feature type="compositionally biased region" description="Acidic residues" evidence="7">
    <location>
        <begin position="488"/>
        <end position="527"/>
    </location>
</feature>
<reference evidence="10" key="2">
    <citation type="submission" date="2025-08" db="UniProtKB">
        <authorList>
            <consortium name="RefSeq"/>
        </authorList>
    </citation>
    <scope>IDENTIFICATION</scope>
    <source>
        <tissue evidence="10">Blood</tissue>
    </source>
</reference>
<name>A0A2D0PLL1_ICTPU</name>
<evidence type="ECO:0000256" key="5">
    <source>
        <dbReference type="ARBA" id="ARBA00023134"/>
    </source>
</evidence>
<dbReference type="InterPro" id="IPR006073">
    <property type="entry name" value="GTP-bd"/>
</dbReference>
<dbReference type="Gene3D" id="3.40.50.300">
    <property type="entry name" value="P-loop containing nucleotide triphosphate hydrolases"/>
    <property type="match status" value="1"/>
</dbReference>